<dbReference type="RefSeq" id="WP_378982141.1">
    <property type="nucleotide sequence ID" value="NZ_JBHSBW010000007.1"/>
</dbReference>
<gene>
    <name evidence="4" type="ORF">ACFOWA_04335</name>
</gene>
<evidence type="ECO:0000256" key="3">
    <source>
        <dbReference type="ARBA" id="ARBA00023315"/>
    </source>
</evidence>
<reference evidence="5" key="1">
    <citation type="journal article" date="2019" name="Int. J. Syst. Evol. Microbiol.">
        <title>The Global Catalogue of Microorganisms (GCM) 10K type strain sequencing project: providing services to taxonomists for standard genome sequencing and annotation.</title>
        <authorList>
            <consortium name="The Broad Institute Genomics Platform"/>
            <consortium name="The Broad Institute Genome Sequencing Center for Infectious Disease"/>
            <person name="Wu L."/>
            <person name="Ma J."/>
        </authorList>
    </citation>
    <scope>NUCLEOTIDE SEQUENCE [LARGE SCALE GENOMIC DNA]</scope>
    <source>
        <strain evidence="5">CCM 8691</strain>
    </source>
</reference>
<dbReference type="InterPro" id="IPR011004">
    <property type="entry name" value="Trimer_LpxA-like_sf"/>
</dbReference>
<dbReference type="Gene3D" id="2.160.10.10">
    <property type="entry name" value="Hexapeptide repeat proteins"/>
    <property type="match status" value="1"/>
</dbReference>
<dbReference type="Pfam" id="PF00132">
    <property type="entry name" value="Hexapep"/>
    <property type="match status" value="1"/>
</dbReference>
<evidence type="ECO:0000313" key="5">
    <source>
        <dbReference type="Proteomes" id="UP001595789"/>
    </source>
</evidence>
<dbReference type="EMBL" id="JBHSBW010000007">
    <property type="protein sequence ID" value="MFC4210396.1"/>
    <property type="molecule type" value="Genomic_DNA"/>
</dbReference>
<keyword evidence="3" id="KW-0012">Acyltransferase</keyword>
<dbReference type="InterPro" id="IPR051159">
    <property type="entry name" value="Hexapeptide_acetyltransf"/>
</dbReference>
<keyword evidence="1" id="KW-0808">Transferase</keyword>
<evidence type="ECO:0000256" key="2">
    <source>
        <dbReference type="ARBA" id="ARBA00022737"/>
    </source>
</evidence>
<keyword evidence="2" id="KW-0677">Repeat</keyword>
<dbReference type="InterPro" id="IPR001451">
    <property type="entry name" value="Hexapep"/>
</dbReference>
<name>A0ABV8P7P7_9SPHI</name>
<evidence type="ECO:0000256" key="1">
    <source>
        <dbReference type="ARBA" id="ARBA00022679"/>
    </source>
</evidence>
<organism evidence="4 5">
    <name type="scientific">Pedobacter lithocola</name>
    <dbReference type="NCBI Taxonomy" id="1908239"/>
    <lineage>
        <taxon>Bacteria</taxon>
        <taxon>Pseudomonadati</taxon>
        <taxon>Bacteroidota</taxon>
        <taxon>Sphingobacteriia</taxon>
        <taxon>Sphingobacteriales</taxon>
        <taxon>Sphingobacteriaceae</taxon>
        <taxon>Pedobacter</taxon>
    </lineage>
</organism>
<protein>
    <submittedName>
        <fullName evidence="4">DapH/DapD/GlmU-related protein</fullName>
    </submittedName>
</protein>
<dbReference type="PROSITE" id="PS00101">
    <property type="entry name" value="HEXAPEP_TRANSFERASES"/>
    <property type="match status" value="1"/>
</dbReference>
<dbReference type="InterPro" id="IPR018357">
    <property type="entry name" value="Hexapep_transf_CS"/>
</dbReference>
<keyword evidence="5" id="KW-1185">Reference proteome</keyword>
<dbReference type="PANTHER" id="PTHR23416">
    <property type="entry name" value="SIALIC ACID SYNTHASE-RELATED"/>
    <property type="match status" value="1"/>
</dbReference>
<dbReference type="SUPFAM" id="SSF51161">
    <property type="entry name" value="Trimeric LpxA-like enzymes"/>
    <property type="match status" value="1"/>
</dbReference>
<proteinExistence type="predicted"/>
<sequence length="64" mass="6831">MHEQGVEREFIKIEDDCWIGTNSVILSGVTVGKGSIIAAGSVVTKSVEPYSIMGGVPAKLIKKR</sequence>
<evidence type="ECO:0000313" key="4">
    <source>
        <dbReference type="EMBL" id="MFC4210396.1"/>
    </source>
</evidence>
<comment type="caution">
    <text evidence="4">The sequence shown here is derived from an EMBL/GenBank/DDBJ whole genome shotgun (WGS) entry which is preliminary data.</text>
</comment>
<dbReference type="Proteomes" id="UP001595789">
    <property type="component" value="Unassembled WGS sequence"/>
</dbReference>
<accession>A0ABV8P7P7</accession>